<dbReference type="AlphaFoldDB" id="A0A1A8PYA9"/>
<dbReference type="Gene3D" id="1.20.5.2440">
    <property type="match status" value="1"/>
</dbReference>
<dbReference type="PANTHER" id="PTHR15746">
    <property type="entry name" value="RAB11-RELATED"/>
    <property type="match status" value="1"/>
</dbReference>
<feature type="region of interest" description="Disordered" evidence="3">
    <location>
        <begin position="91"/>
        <end position="596"/>
    </location>
</feature>
<feature type="compositionally biased region" description="Polar residues" evidence="3">
    <location>
        <begin position="97"/>
        <end position="109"/>
    </location>
</feature>
<evidence type="ECO:0000256" key="1">
    <source>
        <dbReference type="ARBA" id="ARBA00022448"/>
    </source>
</evidence>
<accession>A0A1A8PYA9</accession>
<organism evidence="5">
    <name type="scientific">Nothobranchius rachovii</name>
    <name type="common">bluefin notho</name>
    <dbReference type="NCBI Taxonomy" id="451742"/>
    <lineage>
        <taxon>Eukaryota</taxon>
        <taxon>Metazoa</taxon>
        <taxon>Chordata</taxon>
        <taxon>Craniata</taxon>
        <taxon>Vertebrata</taxon>
        <taxon>Euteleostomi</taxon>
        <taxon>Actinopterygii</taxon>
        <taxon>Neopterygii</taxon>
        <taxon>Teleostei</taxon>
        <taxon>Neoteleostei</taxon>
        <taxon>Acanthomorphata</taxon>
        <taxon>Ovalentaria</taxon>
        <taxon>Atherinomorphae</taxon>
        <taxon>Cyprinodontiformes</taxon>
        <taxon>Nothobranchiidae</taxon>
        <taxon>Nothobranchius</taxon>
    </lineage>
</organism>
<feature type="compositionally biased region" description="Basic residues" evidence="3">
    <location>
        <begin position="46"/>
        <end position="56"/>
    </location>
</feature>
<dbReference type="PANTHER" id="PTHR15746:SF25">
    <property type="entry name" value="CALPONIN HOMOLOGY DOMAIN-CONTAINING PROTEIN DDB_G0272472 ISOFORM X1"/>
    <property type="match status" value="1"/>
</dbReference>
<evidence type="ECO:0000256" key="2">
    <source>
        <dbReference type="ARBA" id="ARBA00022553"/>
    </source>
</evidence>
<feature type="compositionally biased region" description="Polar residues" evidence="3">
    <location>
        <begin position="415"/>
        <end position="428"/>
    </location>
</feature>
<keyword evidence="1" id="KW-0813">Transport</keyword>
<feature type="compositionally biased region" description="Polar residues" evidence="3">
    <location>
        <begin position="478"/>
        <end position="488"/>
    </location>
</feature>
<dbReference type="InterPro" id="IPR037245">
    <property type="entry name" value="FIP-RBD_C_sf"/>
</dbReference>
<feature type="compositionally biased region" description="Basic and acidic residues" evidence="3">
    <location>
        <begin position="160"/>
        <end position="313"/>
    </location>
</feature>
<evidence type="ECO:0000259" key="4">
    <source>
        <dbReference type="PROSITE" id="PS51511"/>
    </source>
</evidence>
<gene>
    <name evidence="5" type="primary">RAB11FIP1B</name>
</gene>
<dbReference type="EMBL" id="HAEH01009176">
    <property type="protein sequence ID" value="SBR86465.1"/>
    <property type="molecule type" value="Transcribed_RNA"/>
</dbReference>
<dbReference type="Pfam" id="PF09457">
    <property type="entry name" value="RBD-FIP"/>
    <property type="match status" value="1"/>
</dbReference>
<dbReference type="SUPFAM" id="SSF144270">
    <property type="entry name" value="Eferin C-derminal domain-like"/>
    <property type="match status" value="1"/>
</dbReference>
<feature type="compositionally biased region" description="Basic and acidic residues" evidence="3">
    <location>
        <begin position="538"/>
        <end position="547"/>
    </location>
</feature>
<feature type="compositionally biased region" description="Polar residues" evidence="3">
    <location>
        <begin position="57"/>
        <end position="77"/>
    </location>
</feature>
<feature type="compositionally biased region" description="Polar residues" evidence="3">
    <location>
        <begin position="9"/>
        <end position="20"/>
    </location>
</feature>
<dbReference type="GO" id="GO:0031267">
    <property type="term" value="F:small GTPase binding"/>
    <property type="evidence" value="ECO:0007669"/>
    <property type="project" value="InterPro"/>
</dbReference>
<proteinExistence type="predicted"/>
<feature type="compositionally biased region" description="Basic and acidic residues" evidence="3">
    <location>
        <begin position="467"/>
        <end position="477"/>
    </location>
</feature>
<keyword evidence="2" id="KW-0597">Phosphoprotein</keyword>
<name>A0A1A8PYA9_9TELE</name>
<dbReference type="InterPro" id="IPR037789">
    <property type="entry name" value="FIP_classI"/>
</dbReference>
<evidence type="ECO:0000313" key="5">
    <source>
        <dbReference type="EMBL" id="SBR86465.1"/>
    </source>
</evidence>
<feature type="compositionally biased region" description="Basic residues" evidence="3">
    <location>
        <begin position="447"/>
        <end position="456"/>
    </location>
</feature>
<sequence length="686" mass="78077">MKSLFAPKSNLQRNMSQSMSVLPAKNSPLSGSQSSGLNVEVSEGKKKFKFSMHKRAGSSSNKNVLSGSQKQTPAEQSNLCINGSHVYCEEPLPRTSRIGSNFSLASSGHGSMEDVPESSPPSGDSLEAVKEYSPWMEEGEEDEGEDQHGRDGVDEEAEEELRREEEERIKKEQIKRDEEKRREEEEERARKEKEENERAEKLRQEEEERRVKAEKAEREAEERRREEEERIKKEQIKRDEEKRREEEEERARKEKEENERAEEMRCKEEEKRRKEEEERIKMERAERERKEEARKLEKEIKINQEQRVAEKTSQKPKPAEIASNQFEDFSPPEPHGLMDKDETVQRCQPEVLSARSGAVSADETDLIKTQWEKRLAPQPPGRNPSETQRQNEDDTRHLSGVNKQSKDKDIKTVSVPPQRSLHTITPLNRSPEDVENVPSEPQNNHAKASKHGKRPAPSRPPPGGDEPPSKPHRDVSQTKRVGTPQSLNPFEDDELTDDATTHGPPAGSQTANKDDASQAKIKSSKVARAPAPPALSEARYDKGDAQPRVKGHVQVQESSYKETEQNKMVAGVKEEGPPAKSRRRLTVKPLNPLEQQQPISLVQEENCRSTGSVHTGDQCNSKVEAVITGPYSQLTQEELISMVLKQEKQLSERDKKISELERYIDNLLVRVIEEQPSILMSLSALK</sequence>
<reference evidence="5" key="1">
    <citation type="submission" date="2016-05" db="EMBL/GenBank/DDBJ databases">
        <authorList>
            <person name="Lavstsen T."/>
            <person name="Jespersen J.S."/>
        </authorList>
    </citation>
    <scope>NUCLEOTIDE SEQUENCE</scope>
    <source>
        <tissue evidence="5">Brain</tissue>
    </source>
</reference>
<evidence type="ECO:0000256" key="3">
    <source>
        <dbReference type="SAM" id="MobiDB-lite"/>
    </source>
</evidence>
<reference evidence="5" key="2">
    <citation type="submission" date="2016-06" db="EMBL/GenBank/DDBJ databases">
        <title>The genome of a short-lived fish provides insights into sex chromosome evolution and the genetic control of aging.</title>
        <authorList>
            <person name="Reichwald K."/>
            <person name="Felder M."/>
            <person name="Petzold A."/>
            <person name="Koch P."/>
            <person name="Groth M."/>
            <person name="Platzer M."/>
        </authorList>
    </citation>
    <scope>NUCLEOTIDE SEQUENCE</scope>
    <source>
        <tissue evidence="5">Brain</tissue>
    </source>
</reference>
<protein>
    <submittedName>
        <fullName evidence="5">RAB11 family interacting protein 1 (Class I) b</fullName>
    </submittedName>
</protein>
<dbReference type="InterPro" id="IPR019018">
    <property type="entry name" value="Rab-bd_FIP-RBD"/>
</dbReference>
<feature type="domain" description="FIP-RBD" evidence="4">
    <location>
        <begin position="620"/>
        <end position="682"/>
    </location>
</feature>
<dbReference type="GO" id="GO:0045055">
    <property type="term" value="P:regulated exocytosis"/>
    <property type="evidence" value="ECO:0007669"/>
    <property type="project" value="TreeGrafter"/>
</dbReference>
<feature type="compositionally biased region" description="Polar residues" evidence="3">
    <location>
        <begin position="27"/>
        <end position="37"/>
    </location>
</feature>
<feature type="region of interest" description="Disordered" evidence="3">
    <location>
        <begin position="1"/>
        <end position="77"/>
    </location>
</feature>
<dbReference type="PROSITE" id="PS51511">
    <property type="entry name" value="FIP_RBD"/>
    <property type="match status" value="1"/>
</dbReference>